<dbReference type="EMBL" id="ABIA03000002">
    <property type="protein sequence ID" value="EDQ32670.2"/>
    <property type="molecule type" value="Genomic_DNA"/>
</dbReference>
<dbReference type="PANTHER" id="PTHR43734">
    <property type="entry name" value="PHYTOENE DESATURASE"/>
    <property type="match status" value="1"/>
</dbReference>
<evidence type="ECO:0000256" key="3">
    <source>
        <dbReference type="ARBA" id="ARBA00022746"/>
    </source>
</evidence>
<evidence type="ECO:0000259" key="6">
    <source>
        <dbReference type="Pfam" id="PF01593"/>
    </source>
</evidence>
<dbReference type="SUPFAM" id="SSF51905">
    <property type="entry name" value="FAD/NAD(P)-binding domain"/>
    <property type="match status" value="1"/>
</dbReference>
<comment type="similarity">
    <text evidence="2 5">Belongs to the carotenoid/retinoid oxidoreductase family.</text>
</comment>
<dbReference type="InterPro" id="IPR002937">
    <property type="entry name" value="Amino_oxidase"/>
</dbReference>
<dbReference type="Gene3D" id="3.50.50.60">
    <property type="entry name" value="FAD/NAD(P)-binding domain"/>
    <property type="match status" value="2"/>
</dbReference>
<dbReference type="NCBIfam" id="NF045637">
    <property type="entry name" value="carotdesatCrtDProt"/>
    <property type="match status" value="1"/>
</dbReference>
<dbReference type="InterPro" id="IPR054841">
    <property type="entry name" value="carotdesatCrtD"/>
</dbReference>
<reference evidence="7 8" key="2">
    <citation type="submission" date="2012-06" db="EMBL/GenBank/DDBJ databases">
        <authorList>
            <person name="Fiebig A."/>
        </authorList>
    </citation>
    <scope>NUCLEOTIDE SEQUENCE [LARGE SCALE GENOMIC DNA]</scope>
    <source>
        <strain evidence="7 8">DFL-43</strain>
    </source>
</reference>
<dbReference type="PANTHER" id="PTHR43734:SF7">
    <property type="entry name" value="4,4'-DIAPONEUROSPORENE OXYGENASE"/>
    <property type="match status" value="1"/>
</dbReference>
<keyword evidence="3 5" id="KW-0125">Carotenoid biosynthesis</keyword>
<proteinExistence type="inferred from homology"/>
<gene>
    <name evidence="7" type="ORF">HPDFL43_03966</name>
</gene>
<evidence type="ECO:0000313" key="8">
    <source>
        <dbReference type="Proteomes" id="UP000004291"/>
    </source>
</evidence>
<dbReference type="GO" id="GO:0016491">
    <property type="term" value="F:oxidoreductase activity"/>
    <property type="evidence" value="ECO:0007669"/>
    <property type="project" value="UniProtKB-KW"/>
</dbReference>
<dbReference type="Proteomes" id="UP000004291">
    <property type="component" value="Chromosome"/>
</dbReference>
<dbReference type="Pfam" id="PF01593">
    <property type="entry name" value="Amino_oxidase"/>
    <property type="match status" value="1"/>
</dbReference>
<dbReference type="HOGENOM" id="CLU_019722_2_1_5"/>
<comment type="pathway">
    <text evidence="1 5">Carotenoid biosynthesis.</text>
</comment>
<sequence>MDCQRCLPPQPKESDINRTPRQKVIIVGAGAGGLSAAISAASRGMDVTVLDRAATPGGKMRRLGVGGRQVDAGPTVLTMRWVFERLFEMAGTSLEARIRLNQARVLARHGWSDGAQLDLFADVEESARAIEAFSNRANAQGYRRFAAQSAAMFATLKPSYIDAQRPGPLSLIARIGPLNLKQQWALKPFSTLWSALGEHFSDPRLRQLFGRYATYCGSSPFQAPATLMLVAHAEQDGVWLAQGGMHGLAKSMETLAREMGVEFRYGADVSAIGSGRQGVTGLTLASGEQLLADRIIFNGDISALKGLVDGTDTGVAPTPRPKRSFSALTFAMTARTSGFPLAHHTVFFSDDYRAEFETMSKRRAIPSSPTTYICAQDRDDAGKLNDADERERMLFILNAPADGDQTEFSDKETATCLDQALALLSASGLEIEKSGMDCVPTTPAQFHQLFPATGGALYGRASHGWTASFRRPGSRTRIPGLYLAGGSAHPGPGVPMATLSGMLAAESLAEDLASMRLSRPAVISGGMSTA</sequence>
<protein>
    <submittedName>
        <fullName evidence="7">Phytoene desaturase</fullName>
        <ecNumber evidence="7">1.14.99.-</ecNumber>
    </submittedName>
</protein>
<dbReference type="eggNOG" id="COG1233">
    <property type="taxonomic scope" value="Bacteria"/>
</dbReference>
<reference evidence="7 8" key="1">
    <citation type="submission" date="2007-10" db="EMBL/GenBank/DDBJ databases">
        <authorList>
            <person name="Wagner-Dobler I."/>
            <person name="Ferriera S."/>
            <person name="Johnson J."/>
            <person name="Kravitz S."/>
            <person name="Beeson K."/>
            <person name="Sutton G."/>
            <person name="Rogers Y.-H."/>
            <person name="Friedman R."/>
            <person name="Frazier M."/>
            <person name="Venter J.C."/>
        </authorList>
    </citation>
    <scope>NUCLEOTIDE SEQUENCE [LARGE SCALE GENOMIC DNA]</scope>
    <source>
        <strain evidence="7 8">DFL-43</strain>
    </source>
</reference>
<name>A9DA42_HOEPD</name>
<evidence type="ECO:0000256" key="1">
    <source>
        <dbReference type="ARBA" id="ARBA00004829"/>
    </source>
</evidence>
<dbReference type="EC" id="1.14.99.-" evidence="7"/>
<organism evidence="7 8">
    <name type="scientific">Hoeflea phototrophica (strain DSM 17068 / NCIMB 14078 / DFL-43)</name>
    <dbReference type="NCBI Taxonomy" id="411684"/>
    <lineage>
        <taxon>Bacteria</taxon>
        <taxon>Pseudomonadati</taxon>
        <taxon>Pseudomonadota</taxon>
        <taxon>Alphaproteobacteria</taxon>
        <taxon>Hyphomicrobiales</taxon>
        <taxon>Rhizobiaceae</taxon>
        <taxon>Hoeflea</taxon>
    </lineage>
</organism>
<evidence type="ECO:0000256" key="2">
    <source>
        <dbReference type="ARBA" id="ARBA00006046"/>
    </source>
</evidence>
<evidence type="ECO:0000313" key="7">
    <source>
        <dbReference type="EMBL" id="EDQ32670.2"/>
    </source>
</evidence>
<dbReference type="OrthoDB" id="9774675at2"/>
<dbReference type="NCBIfam" id="TIGR02734">
    <property type="entry name" value="crtI_fam"/>
    <property type="match status" value="1"/>
</dbReference>
<dbReference type="GO" id="GO:0016117">
    <property type="term" value="P:carotenoid biosynthetic process"/>
    <property type="evidence" value="ECO:0007669"/>
    <property type="project" value="UniProtKB-KW"/>
</dbReference>
<feature type="domain" description="Amine oxidase" evidence="6">
    <location>
        <begin position="32"/>
        <end position="507"/>
    </location>
</feature>
<dbReference type="STRING" id="411684.HPDFL43_03966"/>
<dbReference type="InterPro" id="IPR036188">
    <property type="entry name" value="FAD/NAD-bd_sf"/>
</dbReference>
<dbReference type="InterPro" id="IPR014105">
    <property type="entry name" value="Carotenoid/retinoid_OxRdtase"/>
</dbReference>
<keyword evidence="4 5" id="KW-0560">Oxidoreductase</keyword>
<keyword evidence="8" id="KW-1185">Reference proteome</keyword>
<accession>A9DA42</accession>
<evidence type="ECO:0000256" key="4">
    <source>
        <dbReference type="ARBA" id="ARBA00023002"/>
    </source>
</evidence>
<dbReference type="AlphaFoldDB" id="A9DA42"/>
<comment type="caution">
    <text evidence="7">The sequence shown here is derived from an EMBL/GenBank/DDBJ whole genome shotgun (WGS) entry which is preliminary data.</text>
</comment>
<evidence type="ECO:0000256" key="5">
    <source>
        <dbReference type="RuleBase" id="RU362075"/>
    </source>
</evidence>